<keyword evidence="2" id="KW-1185">Reference proteome</keyword>
<evidence type="ECO:0000313" key="2">
    <source>
        <dbReference type="Proteomes" id="UP001057402"/>
    </source>
</evidence>
<proteinExistence type="predicted"/>
<evidence type="ECO:0000313" key="1">
    <source>
        <dbReference type="EMBL" id="KAI4303122.1"/>
    </source>
</evidence>
<organism evidence="1 2">
    <name type="scientific">Melastoma candidum</name>
    <dbReference type="NCBI Taxonomy" id="119954"/>
    <lineage>
        <taxon>Eukaryota</taxon>
        <taxon>Viridiplantae</taxon>
        <taxon>Streptophyta</taxon>
        <taxon>Embryophyta</taxon>
        <taxon>Tracheophyta</taxon>
        <taxon>Spermatophyta</taxon>
        <taxon>Magnoliopsida</taxon>
        <taxon>eudicotyledons</taxon>
        <taxon>Gunneridae</taxon>
        <taxon>Pentapetalae</taxon>
        <taxon>rosids</taxon>
        <taxon>malvids</taxon>
        <taxon>Myrtales</taxon>
        <taxon>Melastomataceae</taxon>
        <taxon>Melastomatoideae</taxon>
        <taxon>Melastomateae</taxon>
        <taxon>Melastoma</taxon>
    </lineage>
</organism>
<dbReference type="Proteomes" id="UP001057402">
    <property type="component" value="Chromosome 12"/>
</dbReference>
<reference evidence="2" key="1">
    <citation type="journal article" date="2023" name="Front. Plant Sci.">
        <title>Chromosomal-level genome assembly of Melastoma candidum provides insights into trichome evolution.</title>
        <authorList>
            <person name="Zhong Y."/>
            <person name="Wu W."/>
            <person name="Sun C."/>
            <person name="Zou P."/>
            <person name="Liu Y."/>
            <person name="Dai S."/>
            <person name="Zhou R."/>
        </authorList>
    </citation>
    <scope>NUCLEOTIDE SEQUENCE [LARGE SCALE GENOMIC DNA]</scope>
</reference>
<gene>
    <name evidence="1" type="ORF">MLD38_038791</name>
</gene>
<accession>A0ACB9L0D8</accession>
<protein>
    <submittedName>
        <fullName evidence="1">Uncharacterized protein</fullName>
    </submittedName>
</protein>
<name>A0ACB9L0D8_9MYRT</name>
<sequence>MNSMESCRLLLLFVLCFPLLVTSDLLDDVCSSTPFPDFCIATLRPDPRIPYAQGPAFIAVVMLDMVDMNNQQVIANLRKLADQAKDPADQSALIIYASRYGTINNRFLPDARDAFISPTKEGKGAAFPPLVSAAQTVDVCSEGIKQLGPDLSYESDFAFKGTVICAYIARSFRD</sequence>
<comment type="caution">
    <text evidence="1">The sequence shown here is derived from an EMBL/GenBank/DDBJ whole genome shotgun (WGS) entry which is preliminary data.</text>
</comment>
<dbReference type="EMBL" id="CM042891">
    <property type="protein sequence ID" value="KAI4303122.1"/>
    <property type="molecule type" value="Genomic_DNA"/>
</dbReference>